<evidence type="ECO:0000256" key="1">
    <source>
        <dbReference type="ARBA" id="ARBA00009741"/>
    </source>
</evidence>
<dbReference type="SUPFAM" id="SSF53335">
    <property type="entry name" value="S-adenosyl-L-methionine-dependent methyltransferases"/>
    <property type="match status" value="1"/>
</dbReference>
<feature type="binding site" evidence="6">
    <location>
        <position position="229"/>
    </location>
    <ligand>
        <name>S-adenosyl-L-methionine</name>
        <dbReference type="ChEBI" id="CHEBI:59789"/>
    </ligand>
</feature>
<reference evidence="7 8" key="1">
    <citation type="submission" date="2020-05" db="EMBL/GenBank/DDBJ databases">
        <title>Distinct polysaccharide utilization as determinants for interspecies competition between intestinal Prevotella spp.</title>
        <authorList>
            <person name="Galvez E.J.C."/>
            <person name="Iljazovic A."/>
            <person name="Strowig T."/>
        </authorList>
    </citation>
    <scope>NUCLEOTIDE SEQUENCE [LARGE SCALE GENOMIC DNA]</scope>
    <source>
        <strain evidence="7 8">PCHR</strain>
    </source>
</reference>
<accession>A0ABX2B2E1</accession>
<comment type="subcellular location">
    <subcellularLocation>
        <location evidence="6">Cytoplasm</location>
    </subcellularLocation>
</comment>
<comment type="similarity">
    <text evidence="1 6">Belongs to the methyltransferase superfamily. PrmA family.</text>
</comment>
<evidence type="ECO:0000256" key="3">
    <source>
        <dbReference type="ARBA" id="ARBA00022603"/>
    </source>
</evidence>
<keyword evidence="5 6" id="KW-0949">S-adenosyl-L-methionine</keyword>
<keyword evidence="2 6" id="KW-0963">Cytoplasm</keyword>
<dbReference type="EMBL" id="JABKKJ010000014">
    <property type="protein sequence ID" value="NPE25586.1"/>
    <property type="molecule type" value="Genomic_DNA"/>
</dbReference>
<dbReference type="Gene3D" id="3.40.50.150">
    <property type="entry name" value="Vaccinia Virus protein VP39"/>
    <property type="match status" value="1"/>
</dbReference>
<dbReference type="GO" id="GO:0032259">
    <property type="term" value="P:methylation"/>
    <property type="evidence" value="ECO:0007669"/>
    <property type="project" value="UniProtKB-KW"/>
</dbReference>
<feature type="binding site" evidence="6">
    <location>
        <position position="163"/>
    </location>
    <ligand>
        <name>S-adenosyl-L-methionine</name>
        <dbReference type="ChEBI" id="CHEBI:59789"/>
    </ligand>
</feature>
<keyword evidence="4 6" id="KW-0808">Transferase</keyword>
<evidence type="ECO:0000256" key="2">
    <source>
        <dbReference type="ARBA" id="ARBA00022490"/>
    </source>
</evidence>
<dbReference type="EC" id="2.1.1.-" evidence="6"/>
<evidence type="ECO:0000313" key="7">
    <source>
        <dbReference type="EMBL" id="NPE25586.1"/>
    </source>
</evidence>
<comment type="catalytic activity">
    <reaction evidence="6">
        <text>L-lysyl-[protein] + 3 S-adenosyl-L-methionine = N(6),N(6),N(6)-trimethyl-L-lysyl-[protein] + 3 S-adenosyl-L-homocysteine + 3 H(+)</text>
        <dbReference type="Rhea" id="RHEA:54192"/>
        <dbReference type="Rhea" id="RHEA-COMP:9752"/>
        <dbReference type="Rhea" id="RHEA-COMP:13826"/>
        <dbReference type="ChEBI" id="CHEBI:15378"/>
        <dbReference type="ChEBI" id="CHEBI:29969"/>
        <dbReference type="ChEBI" id="CHEBI:57856"/>
        <dbReference type="ChEBI" id="CHEBI:59789"/>
        <dbReference type="ChEBI" id="CHEBI:61961"/>
    </reaction>
</comment>
<proteinExistence type="inferred from homology"/>
<keyword evidence="8" id="KW-1185">Reference proteome</keyword>
<dbReference type="InterPro" id="IPR050078">
    <property type="entry name" value="Ribosomal_L11_MeTrfase_PrmA"/>
</dbReference>
<dbReference type="GO" id="GO:0005840">
    <property type="term" value="C:ribosome"/>
    <property type="evidence" value="ECO:0007669"/>
    <property type="project" value="UniProtKB-KW"/>
</dbReference>
<evidence type="ECO:0000256" key="4">
    <source>
        <dbReference type="ARBA" id="ARBA00022679"/>
    </source>
</evidence>
<dbReference type="RefSeq" id="WP_172345052.1">
    <property type="nucleotide sequence ID" value="NZ_CATJFF010000074.1"/>
</dbReference>
<dbReference type="InterPro" id="IPR029063">
    <property type="entry name" value="SAM-dependent_MTases_sf"/>
</dbReference>
<dbReference type="Pfam" id="PF06325">
    <property type="entry name" value="PrmA"/>
    <property type="match status" value="1"/>
</dbReference>
<dbReference type="PIRSF" id="PIRSF000401">
    <property type="entry name" value="RPL11_MTase"/>
    <property type="match status" value="1"/>
</dbReference>
<dbReference type="HAMAP" id="MF_00735">
    <property type="entry name" value="Methyltr_PrmA"/>
    <property type="match status" value="1"/>
</dbReference>
<evidence type="ECO:0000256" key="6">
    <source>
        <dbReference type="HAMAP-Rule" id="MF_00735"/>
    </source>
</evidence>
<feature type="binding site" evidence="6">
    <location>
        <position position="142"/>
    </location>
    <ligand>
        <name>S-adenosyl-L-methionine</name>
        <dbReference type="ChEBI" id="CHEBI:59789"/>
    </ligand>
</feature>
<evidence type="ECO:0000313" key="8">
    <source>
        <dbReference type="Proteomes" id="UP000820977"/>
    </source>
</evidence>
<evidence type="ECO:0000256" key="5">
    <source>
        <dbReference type="ARBA" id="ARBA00022691"/>
    </source>
</evidence>
<keyword evidence="7" id="KW-0687">Ribonucleoprotein</keyword>
<feature type="binding site" evidence="6">
    <location>
        <position position="185"/>
    </location>
    <ligand>
        <name>S-adenosyl-L-methionine</name>
        <dbReference type="ChEBI" id="CHEBI:59789"/>
    </ligand>
</feature>
<dbReference type="Proteomes" id="UP000820977">
    <property type="component" value="Unassembled WGS sequence"/>
</dbReference>
<organism evidence="7 8">
    <name type="scientific">Xylanibacter caecicola</name>
    <dbReference type="NCBI Taxonomy" id="2736294"/>
    <lineage>
        <taxon>Bacteria</taxon>
        <taxon>Pseudomonadati</taxon>
        <taxon>Bacteroidota</taxon>
        <taxon>Bacteroidia</taxon>
        <taxon>Bacteroidales</taxon>
        <taxon>Prevotellaceae</taxon>
        <taxon>Xylanibacter</taxon>
    </lineage>
</organism>
<keyword evidence="7" id="KW-0689">Ribosomal protein</keyword>
<dbReference type="CDD" id="cd02440">
    <property type="entry name" value="AdoMet_MTases"/>
    <property type="match status" value="1"/>
</dbReference>
<gene>
    <name evidence="6 7" type="primary">prmA</name>
    <name evidence="7" type="ORF">HPS54_08685</name>
</gene>
<dbReference type="PANTHER" id="PTHR43648:SF1">
    <property type="entry name" value="ELECTRON TRANSFER FLAVOPROTEIN BETA SUBUNIT LYSINE METHYLTRANSFERASE"/>
    <property type="match status" value="1"/>
</dbReference>
<comment type="caution">
    <text evidence="7">The sequence shown here is derived from an EMBL/GenBank/DDBJ whole genome shotgun (WGS) entry which is preliminary data.</text>
</comment>
<dbReference type="NCBIfam" id="NF001785">
    <property type="entry name" value="PRK00517.2-2"/>
    <property type="match status" value="1"/>
</dbReference>
<sequence>MKYNIIKFDISRKDGDNIDETIMQDARDLLAALAGEAGCESFENTENGINGYIQTDITDKNAIDAVLDFFPFNEISVAYTISEAEDKNWNRQWEDAGFEPIAIGNRCMIHDTKHPLSPEADADIDITIDARLAFGTGTHETTRMIVTQLLDTDMTGKSVLDCGCGTGILSIVASKCGACCITGYDIDEWSVRNTEHNAAINNVSNINVLHGDVNIVAEDGQMFDIVLANINRNILINDMPVIKNKIKKGGMLIISGFYESDEQMLKDKAATTGLTLEKTERENGWSMMVFTLV</sequence>
<keyword evidence="3 6" id="KW-0489">Methyltransferase</keyword>
<dbReference type="PANTHER" id="PTHR43648">
    <property type="entry name" value="ELECTRON TRANSFER FLAVOPROTEIN BETA SUBUNIT LYSINE METHYLTRANSFERASE"/>
    <property type="match status" value="1"/>
</dbReference>
<dbReference type="InterPro" id="IPR004498">
    <property type="entry name" value="Ribosomal_PrmA_MeTrfase"/>
</dbReference>
<protein>
    <recommendedName>
        <fullName evidence="6">Ribosomal protein L11 methyltransferase</fullName>
        <shortName evidence="6">L11 Mtase</shortName>
        <ecNumber evidence="6">2.1.1.-</ecNumber>
    </recommendedName>
</protein>
<dbReference type="GO" id="GO:0008168">
    <property type="term" value="F:methyltransferase activity"/>
    <property type="evidence" value="ECO:0007669"/>
    <property type="project" value="UniProtKB-KW"/>
</dbReference>
<name>A0ABX2B2E1_9BACT</name>
<comment type="function">
    <text evidence="6">Methylates ribosomal protein L11.</text>
</comment>